<protein>
    <submittedName>
        <fullName evidence="2">Uncharacterized protein</fullName>
    </submittedName>
</protein>
<reference evidence="2 3" key="1">
    <citation type="journal article" date="2016" name="Front. Microbiol.">
        <title>Single-Cell (Meta-)Genomics of a Dimorphic Candidatus Thiomargarita nelsonii Reveals Genomic Plasticity.</title>
        <authorList>
            <person name="Flood B.E."/>
            <person name="Fliss P."/>
            <person name="Jones D.S."/>
            <person name="Dick G.J."/>
            <person name="Jain S."/>
            <person name="Kaster A.K."/>
            <person name="Winkel M."/>
            <person name="Mussmann M."/>
            <person name="Bailey J."/>
        </authorList>
    </citation>
    <scope>NUCLEOTIDE SEQUENCE [LARGE SCALE GENOMIC DNA]</scope>
    <source>
        <strain evidence="2">Hydrate Ridge</strain>
    </source>
</reference>
<dbReference type="Proteomes" id="UP000030428">
    <property type="component" value="Unassembled WGS sequence"/>
</dbReference>
<keyword evidence="3" id="KW-1185">Reference proteome</keyword>
<name>A0A4E0QNE3_9GAMM</name>
<proteinExistence type="predicted"/>
<organism evidence="2 3">
    <name type="scientific">Candidatus Thiomargarita nelsonii</name>
    <dbReference type="NCBI Taxonomy" id="1003181"/>
    <lineage>
        <taxon>Bacteria</taxon>
        <taxon>Pseudomonadati</taxon>
        <taxon>Pseudomonadota</taxon>
        <taxon>Gammaproteobacteria</taxon>
        <taxon>Thiotrichales</taxon>
        <taxon>Thiotrichaceae</taxon>
        <taxon>Thiomargarita</taxon>
    </lineage>
</organism>
<dbReference type="InterPro" id="IPR013517">
    <property type="entry name" value="FG-GAP"/>
</dbReference>
<dbReference type="PANTHER" id="PTHR44103:SF1">
    <property type="entry name" value="PROPROTEIN CONVERTASE P"/>
    <property type="match status" value="1"/>
</dbReference>
<dbReference type="AlphaFoldDB" id="A0A4E0QNE3"/>
<gene>
    <name evidence="2" type="ORF">PN36_23740</name>
</gene>
<dbReference type="SUPFAM" id="SSF69318">
    <property type="entry name" value="Integrin alpha N-terminal domain"/>
    <property type="match status" value="2"/>
</dbReference>
<evidence type="ECO:0000313" key="2">
    <source>
        <dbReference type="EMBL" id="TGO02527.1"/>
    </source>
</evidence>
<accession>A0A4E0QNE3</accession>
<evidence type="ECO:0000256" key="1">
    <source>
        <dbReference type="ARBA" id="ARBA00022729"/>
    </source>
</evidence>
<dbReference type="PANTHER" id="PTHR44103">
    <property type="entry name" value="PROPROTEIN CONVERTASE P"/>
    <property type="match status" value="1"/>
</dbReference>
<sequence>MKQNTPYPFRRTKLGQEIAKILLAGAVTATSANVAAAPNFNFTAPLSFWQGEAGEKPTFVDIDADGDWDAFVGAANGNTNFFENTGTNTNPSFAAPQTNPFNLADVGENSSPTFVDIDGDGDFDAFIGEREGNTYYFENTGTPTSPNFATPQTNPFNLADVGWRSRPTFVDIDNDGDFDAFIGEHKGDEHIYFFENTGTNTNPSFAAPQTNPFNLAEVGENSSPTFVDIDDDGDLDAFIGENNGNTNFFENTGTNTTPNFAAPQTNPFNLADVGSKSSPTFVDIDDDGDLDAFIGASNGNPYFFENTGTNTTPNFAAPQANPFKLGNNSPTFVDIDDDGDFDGFIGAFNGDTQFIENTGTLTSPRFATPQTKPFNLADVGSSSSPTFVDIDGDGDFEAFIGEFSGNTYFFENTGTNTNPNFAAPQTNPFNLTDVGDDSSPTFVDIDGDGDFEAFIGSSIGDTHFFENTGTSTNPNFAAPQINPFNLRNVGSKSIPTFVDIDRDGDLDAFIGAYDGYTSFFENKDVDIEAQLNKTIYQVGDKLQFDVTVSSGKTVDLYVGVIFPDGDYQTIVYPPTFSENNVLQAYKTGIQPTGSQSYEILNFSLPAIPAGDYQVCGLLTKAQSSPYEAANWLKLDCKGFHFQ</sequence>
<dbReference type="Pfam" id="PF13517">
    <property type="entry name" value="FG-GAP_3"/>
    <property type="match status" value="2"/>
</dbReference>
<dbReference type="EMBL" id="JSZA02000118">
    <property type="protein sequence ID" value="TGO02527.1"/>
    <property type="molecule type" value="Genomic_DNA"/>
</dbReference>
<keyword evidence="1" id="KW-0732">Signal</keyword>
<comment type="caution">
    <text evidence="2">The sequence shown here is derived from an EMBL/GenBank/DDBJ whole genome shotgun (WGS) entry which is preliminary data.</text>
</comment>
<dbReference type="InterPro" id="IPR028994">
    <property type="entry name" value="Integrin_alpha_N"/>
</dbReference>
<evidence type="ECO:0000313" key="3">
    <source>
        <dbReference type="Proteomes" id="UP000030428"/>
    </source>
</evidence>